<keyword evidence="1" id="KW-0812">Transmembrane</keyword>
<evidence type="ECO:0000259" key="2">
    <source>
        <dbReference type="Pfam" id="PF04993"/>
    </source>
</evidence>
<comment type="caution">
    <text evidence="3">The sequence shown here is derived from an EMBL/GenBank/DDBJ whole genome shotgun (WGS) entry which is preliminary data.</text>
</comment>
<feature type="domain" description="TfoX N-terminal" evidence="2">
    <location>
        <begin position="19"/>
        <end position="107"/>
    </location>
</feature>
<dbReference type="PANTHER" id="PTHR36121:SF1">
    <property type="entry name" value="PROTEIN SXY"/>
    <property type="match status" value="1"/>
</dbReference>
<gene>
    <name evidence="3" type="ORF">CNF02_10530</name>
</gene>
<proteinExistence type="predicted"/>
<keyword evidence="1" id="KW-0472">Membrane</keyword>
<accession>A0A2A5W9S4</accession>
<dbReference type="SUPFAM" id="SSF159894">
    <property type="entry name" value="YgaC/TfoX-N like"/>
    <property type="match status" value="1"/>
</dbReference>
<dbReference type="AlphaFoldDB" id="A0A2A5W9S4"/>
<dbReference type="Gene3D" id="3.30.1460.30">
    <property type="entry name" value="YgaC/TfoX-N like chaperone"/>
    <property type="match status" value="1"/>
</dbReference>
<sequence length="121" mass="13759">MAISQEEREFTEYVVDLSQLVGPVYSKRMFGGFGIFLDGLMFGLIAKNVYYLKVDEESREDFEVLGLLPFTYEKQGKKTNLGYLQAPEDAMEDSEIMREWANKAFGAAIRAAAKKKPKNKT</sequence>
<protein>
    <submittedName>
        <fullName evidence="3">Transcriptional regulator</fullName>
    </submittedName>
</protein>
<dbReference type="Pfam" id="PF04993">
    <property type="entry name" value="TfoX_N"/>
    <property type="match status" value="1"/>
</dbReference>
<organism evidence="3 4">
    <name type="scientific">OM182 bacterium MED-G28</name>
    <dbReference type="NCBI Taxonomy" id="1986256"/>
    <lineage>
        <taxon>Bacteria</taxon>
        <taxon>Pseudomonadati</taxon>
        <taxon>Pseudomonadota</taxon>
        <taxon>Gammaproteobacteria</taxon>
        <taxon>OMG group</taxon>
        <taxon>OM182 clade</taxon>
    </lineage>
</organism>
<evidence type="ECO:0000256" key="1">
    <source>
        <dbReference type="SAM" id="Phobius"/>
    </source>
</evidence>
<keyword evidence="1" id="KW-1133">Transmembrane helix</keyword>
<evidence type="ECO:0000313" key="4">
    <source>
        <dbReference type="Proteomes" id="UP000219329"/>
    </source>
</evidence>
<dbReference type="InterPro" id="IPR007076">
    <property type="entry name" value="TfoX_N"/>
</dbReference>
<dbReference type="PANTHER" id="PTHR36121">
    <property type="entry name" value="PROTEIN SXY"/>
    <property type="match status" value="1"/>
</dbReference>
<evidence type="ECO:0000313" key="3">
    <source>
        <dbReference type="EMBL" id="PDH32906.1"/>
    </source>
</evidence>
<name>A0A2A5W9S4_9GAMM</name>
<dbReference type="InterPro" id="IPR047525">
    <property type="entry name" value="TfoX-like"/>
</dbReference>
<reference evidence="3 4" key="1">
    <citation type="submission" date="2017-08" db="EMBL/GenBank/DDBJ databases">
        <title>Fine stratification of microbial communities through a metagenomic profile of the photic zone.</title>
        <authorList>
            <person name="Haro-Moreno J.M."/>
            <person name="Lopez-Perez M."/>
            <person name="De La Torre J."/>
            <person name="Picazo A."/>
            <person name="Camacho A."/>
            <person name="Rodriguez-Valera F."/>
        </authorList>
    </citation>
    <scope>NUCLEOTIDE SEQUENCE [LARGE SCALE GENOMIC DNA]</scope>
    <source>
        <strain evidence="3">MED-G28</strain>
    </source>
</reference>
<dbReference type="EMBL" id="NTJZ01000012">
    <property type="protein sequence ID" value="PDH32906.1"/>
    <property type="molecule type" value="Genomic_DNA"/>
</dbReference>
<dbReference type="Proteomes" id="UP000219329">
    <property type="component" value="Unassembled WGS sequence"/>
</dbReference>
<feature type="transmembrane region" description="Helical" evidence="1">
    <location>
        <begin position="29"/>
        <end position="50"/>
    </location>
</feature>